<name>A0A9D9DFQ8_9PROT</name>
<feature type="active site" evidence="2">
    <location>
        <position position="137"/>
    </location>
</feature>
<evidence type="ECO:0000256" key="1">
    <source>
        <dbReference type="ARBA" id="ARBA00010759"/>
    </source>
</evidence>
<comment type="similarity">
    <text evidence="1 2">Belongs to the polypeptide deformylase family.</text>
</comment>
<feature type="binding site" evidence="2">
    <location>
        <position position="140"/>
    </location>
    <ligand>
        <name>Fe cation</name>
        <dbReference type="ChEBI" id="CHEBI:24875"/>
    </ligand>
</feature>
<comment type="function">
    <text evidence="2">Removes the formyl group from the N-terminal Met of newly synthesized proteins. Requires at least a dipeptide for an efficient rate of reaction. N-terminal L-methionine is a prerequisite for activity but the enzyme has broad specificity at other positions.</text>
</comment>
<dbReference type="EMBL" id="JADINC010000064">
    <property type="protein sequence ID" value="MBO8425581.1"/>
    <property type="molecule type" value="Genomic_DNA"/>
</dbReference>
<sequence length="166" mass="18962">MLQMKLCGDLVLREKCEPITDITPDVLDIMDEMVGMMRDQNGVGLAAPQVGQLKRFLVMMDPDTETVFKMINPKIITRSTDTCTMEEGCLSVLGRDNLPVYANVTRPESVEVEWTNEHGENLRAQMSGLPARIVQHETDHLDGILFIDYLSPVRREMLMRKVRKRK</sequence>
<dbReference type="PIRSF" id="PIRSF004749">
    <property type="entry name" value="Pep_def"/>
    <property type="match status" value="1"/>
</dbReference>
<organism evidence="3 4">
    <name type="scientific">Candidatus Enterousia avistercoris</name>
    <dbReference type="NCBI Taxonomy" id="2840788"/>
    <lineage>
        <taxon>Bacteria</taxon>
        <taxon>Pseudomonadati</taxon>
        <taxon>Pseudomonadota</taxon>
        <taxon>Alphaproteobacteria</taxon>
        <taxon>Candidatus Enterousia</taxon>
    </lineage>
</organism>
<evidence type="ECO:0000313" key="4">
    <source>
        <dbReference type="Proteomes" id="UP000823630"/>
    </source>
</evidence>
<dbReference type="PANTHER" id="PTHR10458">
    <property type="entry name" value="PEPTIDE DEFORMYLASE"/>
    <property type="match status" value="1"/>
</dbReference>
<dbReference type="SUPFAM" id="SSF56420">
    <property type="entry name" value="Peptide deformylase"/>
    <property type="match status" value="1"/>
</dbReference>
<dbReference type="AlphaFoldDB" id="A0A9D9DFQ8"/>
<dbReference type="HAMAP" id="MF_00163">
    <property type="entry name" value="Pep_deformylase"/>
    <property type="match status" value="1"/>
</dbReference>
<dbReference type="InterPro" id="IPR023635">
    <property type="entry name" value="Peptide_deformylase"/>
</dbReference>
<dbReference type="GO" id="GO:0046872">
    <property type="term" value="F:metal ion binding"/>
    <property type="evidence" value="ECO:0007669"/>
    <property type="project" value="UniProtKB-KW"/>
</dbReference>
<dbReference type="Proteomes" id="UP000823630">
    <property type="component" value="Unassembled WGS sequence"/>
</dbReference>
<evidence type="ECO:0000313" key="3">
    <source>
        <dbReference type="EMBL" id="MBO8425581.1"/>
    </source>
</evidence>
<dbReference type="InterPro" id="IPR036821">
    <property type="entry name" value="Peptide_deformylase_sf"/>
</dbReference>
<proteinExistence type="inferred from homology"/>
<dbReference type="EC" id="3.5.1.88" evidence="2"/>
<keyword evidence="2 3" id="KW-0378">Hydrolase</keyword>
<feature type="binding site" evidence="2">
    <location>
        <position position="136"/>
    </location>
    <ligand>
        <name>Fe cation</name>
        <dbReference type="ChEBI" id="CHEBI:24875"/>
    </ligand>
</feature>
<feature type="binding site" evidence="2">
    <location>
        <position position="89"/>
    </location>
    <ligand>
        <name>Fe cation</name>
        <dbReference type="ChEBI" id="CHEBI:24875"/>
    </ligand>
</feature>
<protein>
    <recommendedName>
        <fullName evidence="2">Peptide deformylase</fullName>
        <shortName evidence="2">PDF</shortName>
        <ecNumber evidence="2">3.5.1.88</ecNumber>
    </recommendedName>
    <alternativeName>
        <fullName evidence="2">Polypeptide deformylase</fullName>
    </alternativeName>
</protein>
<reference evidence="3" key="1">
    <citation type="submission" date="2020-10" db="EMBL/GenBank/DDBJ databases">
        <authorList>
            <person name="Gilroy R."/>
        </authorList>
    </citation>
    <scope>NUCLEOTIDE SEQUENCE</scope>
    <source>
        <strain evidence="3">8207</strain>
    </source>
</reference>
<dbReference type="CDD" id="cd00487">
    <property type="entry name" value="Pep_deformylase"/>
    <property type="match status" value="1"/>
</dbReference>
<comment type="catalytic activity">
    <reaction evidence="2">
        <text>N-terminal N-formyl-L-methionyl-[peptide] + H2O = N-terminal L-methionyl-[peptide] + formate</text>
        <dbReference type="Rhea" id="RHEA:24420"/>
        <dbReference type="Rhea" id="RHEA-COMP:10639"/>
        <dbReference type="Rhea" id="RHEA-COMP:10640"/>
        <dbReference type="ChEBI" id="CHEBI:15377"/>
        <dbReference type="ChEBI" id="CHEBI:15740"/>
        <dbReference type="ChEBI" id="CHEBI:49298"/>
        <dbReference type="ChEBI" id="CHEBI:64731"/>
        <dbReference type="EC" id="3.5.1.88"/>
    </reaction>
</comment>
<dbReference type="PRINTS" id="PR01576">
    <property type="entry name" value="PDEFORMYLASE"/>
</dbReference>
<keyword evidence="2" id="KW-0408">Iron</keyword>
<accession>A0A9D9DFQ8</accession>
<dbReference type="GO" id="GO:0006412">
    <property type="term" value="P:translation"/>
    <property type="evidence" value="ECO:0007669"/>
    <property type="project" value="UniProtKB-UniRule"/>
</dbReference>
<dbReference type="Gene3D" id="3.90.45.10">
    <property type="entry name" value="Peptide deformylase"/>
    <property type="match status" value="1"/>
</dbReference>
<dbReference type="PANTHER" id="PTHR10458:SF22">
    <property type="entry name" value="PEPTIDE DEFORMYLASE"/>
    <property type="match status" value="1"/>
</dbReference>
<keyword evidence="2" id="KW-0479">Metal-binding</keyword>
<evidence type="ECO:0000256" key="2">
    <source>
        <dbReference type="HAMAP-Rule" id="MF_00163"/>
    </source>
</evidence>
<gene>
    <name evidence="2 3" type="primary">def</name>
    <name evidence="3" type="ORF">IAC69_03855</name>
</gene>
<comment type="cofactor">
    <cofactor evidence="2">
        <name>Fe(2+)</name>
        <dbReference type="ChEBI" id="CHEBI:29033"/>
    </cofactor>
    <text evidence="2">Binds 1 Fe(2+) ion.</text>
</comment>
<dbReference type="NCBIfam" id="TIGR00079">
    <property type="entry name" value="pept_deformyl"/>
    <property type="match status" value="1"/>
</dbReference>
<dbReference type="Pfam" id="PF01327">
    <property type="entry name" value="Pep_deformylase"/>
    <property type="match status" value="1"/>
</dbReference>
<keyword evidence="2" id="KW-0648">Protein biosynthesis</keyword>
<dbReference type="NCBIfam" id="NF001159">
    <property type="entry name" value="PRK00150.1-3"/>
    <property type="match status" value="1"/>
</dbReference>
<reference evidence="3" key="2">
    <citation type="journal article" date="2021" name="PeerJ">
        <title>Extensive microbial diversity within the chicken gut microbiome revealed by metagenomics and culture.</title>
        <authorList>
            <person name="Gilroy R."/>
            <person name="Ravi A."/>
            <person name="Getino M."/>
            <person name="Pursley I."/>
            <person name="Horton D.L."/>
            <person name="Alikhan N.F."/>
            <person name="Baker D."/>
            <person name="Gharbi K."/>
            <person name="Hall N."/>
            <person name="Watson M."/>
            <person name="Adriaenssens E.M."/>
            <person name="Foster-Nyarko E."/>
            <person name="Jarju S."/>
            <person name="Secka A."/>
            <person name="Antonio M."/>
            <person name="Oren A."/>
            <person name="Chaudhuri R.R."/>
            <person name="La Ragione R."/>
            <person name="Hildebrand F."/>
            <person name="Pallen M.J."/>
        </authorList>
    </citation>
    <scope>NUCLEOTIDE SEQUENCE</scope>
    <source>
        <strain evidence="3">8207</strain>
    </source>
</reference>
<dbReference type="GO" id="GO:0042586">
    <property type="term" value="F:peptide deformylase activity"/>
    <property type="evidence" value="ECO:0007669"/>
    <property type="project" value="UniProtKB-UniRule"/>
</dbReference>
<comment type="caution">
    <text evidence="3">The sequence shown here is derived from an EMBL/GenBank/DDBJ whole genome shotgun (WGS) entry which is preliminary data.</text>
</comment>